<dbReference type="GO" id="GO:0016740">
    <property type="term" value="F:transferase activity"/>
    <property type="evidence" value="ECO:0007669"/>
    <property type="project" value="InterPro"/>
</dbReference>
<feature type="domain" description="Large ribosomal subunit protein uL2 C-terminal" evidence="9">
    <location>
        <begin position="310"/>
        <end position="443"/>
    </location>
</feature>
<dbReference type="InterPro" id="IPR008991">
    <property type="entry name" value="Translation_prot_SH3-like_sf"/>
</dbReference>
<reference evidence="11 12" key="1">
    <citation type="submission" date="2018-10" db="EMBL/GenBank/DDBJ databases">
        <title>Fifty Aureobasidium pullulans genomes reveal a recombining polyextremotolerant generalist.</title>
        <authorList>
            <person name="Gostincar C."/>
            <person name="Turk M."/>
            <person name="Zajc J."/>
            <person name="Gunde-Cimerman N."/>
        </authorList>
    </citation>
    <scope>NUCLEOTIDE SEQUENCE [LARGE SCALE GENOMIC DNA]</scope>
    <source>
        <strain evidence="11 12">EXF-6604</strain>
    </source>
</reference>
<dbReference type="SUPFAM" id="SSF50104">
    <property type="entry name" value="Translation proteins SH3-like domain"/>
    <property type="match status" value="1"/>
</dbReference>
<protein>
    <recommendedName>
        <fullName evidence="7">Large ribosomal subunit protein uL2m</fullName>
    </recommendedName>
</protein>
<proteinExistence type="inferred from homology"/>
<dbReference type="PANTHER" id="PTHR13691:SF5">
    <property type="entry name" value="LARGE RIBOSOMAL SUBUNIT PROTEIN UL2M"/>
    <property type="match status" value="1"/>
</dbReference>
<dbReference type="InterPro" id="IPR022666">
    <property type="entry name" value="Ribosomal_uL2_RNA-bd_dom"/>
</dbReference>
<name>A0A4S9M2C4_AURPU</name>
<gene>
    <name evidence="11" type="ORF">D6D01_00295</name>
</gene>
<comment type="similarity">
    <text evidence="2">Belongs to the universal ribosomal protein uL2 family.</text>
</comment>
<dbReference type="SMART" id="SM01383">
    <property type="entry name" value="Ribosomal_L2"/>
    <property type="match status" value="1"/>
</dbReference>
<dbReference type="GO" id="GO:0032543">
    <property type="term" value="P:mitochondrial translation"/>
    <property type="evidence" value="ECO:0007669"/>
    <property type="project" value="TreeGrafter"/>
</dbReference>
<keyword evidence="3 11" id="KW-0689">Ribosomal protein</keyword>
<dbReference type="Gene3D" id="4.10.950.10">
    <property type="entry name" value="Ribosomal protein L2, domain 3"/>
    <property type="match status" value="1"/>
</dbReference>
<comment type="subcellular location">
    <subcellularLocation>
        <location evidence="1">Mitochondrion</location>
    </subcellularLocation>
</comment>
<dbReference type="FunFam" id="4.10.950.10:FF:000001">
    <property type="entry name" value="50S ribosomal protein L2"/>
    <property type="match status" value="1"/>
</dbReference>
<evidence type="ECO:0000313" key="11">
    <source>
        <dbReference type="EMBL" id="THY36586.1"/>
    </source>
</evidence>
<dbReference type="GO" id="GO:0005762">
    <property type="term" value="C:mitochondrial large ribosomal subunit"/>
    <property type="evidence" value="ECO:0007669"/>
    <property type="project" value="TreeGrafter"/>
</dbReference>
<evidence type="ECO:0000256" key="8">
    <source>
        <dbReference type="SAM" id="MobiDB-lite"/>
    </source>
</evidence>
<evidence type="ECO:0000313" key="12">
    <source>
        <dbReference type="Proteomes" id="UP000306584"/>
    </source>
</evidence>
<feature type="compositionally biased region" description="Basic residues" evidence="8">
    <location>
        <begin position="448"/>
        <end position="457"/>
    </location>
</feature>
<dbReference type="Proteomes" id="UP000306584">
    <property type="component" value="Unassembled WGS sequence"/>
</dbReference>
<dbReference type="InterPro" id="IPR014726">
    <property type="entry name" value="Ribosomal_uL2_dom3"/>
</dbReference>
<dbReference type="Gene3D" id="2.30.30.30">
    <property type="match status" value="1"/>
</dbReference>
<dbReference type="NCBIfam" id="TIGR01171">
    <property type="entry name" value="rplB_bact"/>
    <property type="match status" value="1"/>
</dbReference>
<dbReference type="Pfam" id="PF03947">
    <property type="entry name" value="Ribosomal_L2_C"/>
    <property type="match status" value="1"/>
</dbReference>
<accession>A0A4S9M2C4</accession>
<dbReference type="AlphaFoldDB" id="A0A4S9M2C4"/>
<evidence type="ECO:0000256" key="7">
    <source>
        <dbReference type="ARBA" id="ARBA00069872"/>
    </source>
</evidence>
<feature type="region of interest" description="Disordered" evidence="8">
    <location>
        <begin position="418"/>
        <end position="476"/>
    </location>
</feature>
<evidence type="ECO:0000256" key="2">
    <source>
        <dbReference type="ARBA" id="ARBA00005636"/>
    </source>
</evidence>
<dbReference type="GO" id="GO:0003735">
    <property type="term" value="F:structural constituent of ribosome"/>
    <property type="evidence" value="ECO:0007669"/>
    <property type="project" value="InterPro"/>
</dbReference>
<feature type="domain" description="Large ribosomal subunit protein uL2 RNA-binding" evidence="10">
    <location>
        <begin position="207"/>
        <end position="283"/>
    </location>
</feature>
<dbReference type="Gene3D" id="2.40.50.140">
    <property type="entry name" value="Nucleic acid-binding proteins"/>
    <property type="match status" value="1"/>
</dbReference>
<dbReference type="InterPro" id="IPR012340">
    <property type="entry name" value="NA-bd_OB-fold"/>
</dbReference>
<dbReference type="InterPro" id="IPR005880">
    <property type="entry name" value="Ribosomal_uL2_bac/org-type"/>
</dbReference>
<evidence type="ECO:0000256" key="6">
    <source>
        <dbReference type="ARBA" id="ARBA00037226"/>
    </source>
</evidence>
<dbReference type="EMBL" id="QZBD01000004">
    <property type="protein sequence ID" value="THY36586.1"/>
    <property type="molecule type" value="Genomic_DNA"/>
</dbReference>
<keyword evidence="4" id="KW-0496">Mitochondrion</keyword>
<dbReference type="Pfam" id="PF00181">
    <property type="entry name" value="Ribosomal_L2_N"/>
    <property type="match status" value="1"/>
</dbReference>
<dbReference type="InterPro" id="IPR002171">
    <property type="entry name" value="Ribosomal_uL2"/>
</dbReference>
<dbReference type="PANTHER" id="PTHR13691">
    <property type="entry name" value="RIBOSOMAL PROTEIN L2"/>
    <property type="match status" value="1"/>
</dbReference>
<dbReference type="GO" id="GO:0003723">
    <property type="term" value="F:RNA binding"/>
    <property type="evidence" value="ECO:0007669"/>
    <property type="project" value="InterPro"/>
</dbReference>
<sequence length="476" mass="52714">MAEAQEVTTLTRGLIAGETTHVQRGCLQGKARSREKKGQATARRNRKAPDFNRPSRNVQSSTSWRHKLRVWIGVSDKALEQFIISSRRAFTQSADNMLQPRLWQQQPWRQAQCLFRASTNAFARRTYATAAETPTVATTTRETTTDAIAFNPPTAAPSRRRGGFELRTYKPRTPGTRHLRRPINDHLWKGKPLAKLTFAKVGHGKGGRNCTGRVTVRHRGGGHRRRIRTVDFKRMEPGKHTVERIEYDPNRSTHLALLTRQKTGEKSYVLAADGMRAGDVIESYRAGIPGELLKSMGGVMDPGMLAAKTAFRGNCLPLRMIPLGTQVYAVGSTTGKGAVFCRSAGTFATVVSKEEVGKKVKEVTVRLQSGEVRRVSPDACATIGVASNPHHHFRMLGKAGRSRWLNIRPTVRGLAMNAADHPHGGGRGKSKGNVHPVSIWGTPAKGGYKTRAKRNPNKHVVQERVRNQGKRRTSKN</sequence>
<evidence type="ECO:0000259" key="10">
    <source>
        <dbReference type="SMART" id="SM01383"/>
    </source>
</evidence>
<keyword evidence="5" id="KW-0687">Ribonucleoprotein</keyword>
<feature type="compositionally biased region" description="Basic residues" evidence="8">
    <location>
        <begin position="467"/>
        <end position="476"/>
    </location>
</feature>
<evidence type="ECO:0000259" key="9">
    <source>
        <dbReference type="SMART" id="SM01382"/>
    </source>
</evidence>
<feature type="region of interest" description="Disordered" evidence="8">
    <location>
        <begin position="25"/>
        <end position="59"/>
    </location>
</feature>
<dbReference type="InterPro" id="IPR022669">
    <property type="entry name" value="Ribosomal_uL2_C"/>
</dbReference>
<organism evidence="11 12">
    <name type="scientific">Aureobasidium pullulans</name>
    <name type="common">Black yeast</name>
    <name type="synonym">Pullularia pullulans</name>
    <dbReference type="NCBI Taxonomy" id="5580"/>
    <lineage>
        <taxon>Eukaryota</taxon>
        <taxon>Fungi</taxon>
        <taxon>Dikarya</taxon>
        <taxon>Ascomycota</taxon>
        <taxon>Pezizomycotina</taxon>
        <taxon>Dothideomycetes</taxon>
        <taxon>Dothideomycetidae</taxon>
        <taxon>Dothideales</taxon>
        <taxon>Saccotheciaceae</taxon>
        <taxon>Aureobasidium</taxon>
    </lineage>
</organism>
<dbReference type="InterPro" id="IPR014722">
    <property type="entry name" value="Rib_uL2_dom2"/>
</dbReference>
<evidence type="ECO:0000256" key="5">
    <source>
        <dbReference type="ARBA" id="ARBA00023274"/>
    </source>
</evidence>
<comment type="caution">
    <text evidence="11">The sequence shown here is derived from an EMBL/GenBank/DDBJ whole genome shotgun (WGS) entry which is preliminary data.</text>
</comment>
<evidence type="ECO:0000256" key="3">
    <source>
        <dbReference type="ARBA" id="ARBA00022980"/>
    </source>
</evidence>
<comment type="function">
    <text evidence="6">Component of the mitochondrial ribosome (mitoribosome), a dedicated translation machinery responsible for the synthesis of mitochondrial genome-encoded proteins, including at least some of the essential transmembrane subunits of the mitochondrial respiratory chain. The mitoribosomes are attached to the mitochondrial inner membrane and translation products are cotranslationally integrated into the membrane.</text>
</comment>
<evidence type="ECO:0000256" key="4">
    <source>
        <dbReference type="ARBA" id="ARBA00023128"/>
    </source>
</evidence>
<dbReference type="FunFam" id="2.40.50.140:FF:000128">
    <property type="entry name" value="50S ribosomal protein L2"/>
    <property type="match status" value="1"/>
</dbReference>
<evidence type="ECO:0000256" key="1">
    <source>
        <dbReference type="ARBA" id="ARBA00004173"/>
    </source>
</evidence>
<dbReference type="SUPFAM" id="SSF50249">
    <property type="entry name" value="Nucleic acid-binding proteins"/>
    <property type="match status" value="1"/>
</dbReference>
<dbReference type="SMART" id="SM01382">
    <property type="entry name" value="Ribosomal_L2_C"/>
    <property type="match status" value="1"/>
</dbReference>